<reference evidence="2 3" key="1">
    <citation type="journal article" date="2016" name="Mol. Biol. Evol.">
        <title>Comparative Genomics of Early-Diverging Mushroom-Forming Fungi Provides Insights into the Origins of Lignocellulose Decay Capabilities.</title>
        <authorList>
            <person name="Nagy L.G."/>
            <person name="Riley R."/>
            <person name="Tritt A."/>
            <person name="Adam C."/>
            <person name="Daum C."/>
            <person name="Floudas D."/>
            <person name="Sun H."/>
            <person name="Yadav J.S."/>
            <person name="Pangilinan J."/>
            <person name="Larsson K.H."/>
            <person name="Matsuura K."/>
            <person name="Barry K."/>
            <person name="Labutti K."/>
            <person name="Kuo R."/>
            <person name="Ohm R.A."/>
            <person name="Bhattacharya S.S."/>
            <person name="Shirouzu T."/>
            <person name="Yoshinaga Y."/>
            <person name="Martin F.M."/>
            <person name="Grigoriev I.V."/>
            <person name="Hibbett D.S."/>
        </authorList>
    </citation>
    <scope>NUCLEOTIDE SEQUENCE [LARGE SCALE GENOMIC DNA]</scope>
    <source>
        <strain evidence="2 3">L-15889</strain>
    </source>
</reference>
<name>A0A165PGR6_9APHY</name>
<feature type="compositionally biased region" description="Basic and acidic residues" evidence="1">
    <location>
        <begin position="137"/>
        <end position="154"/>
    </location>
</feature>
<protein>
    <submittedName>
        <fullName evidence="2">Uncharacterized protein</fullName>
    </submittedName>
</protein>
<keyword evidence="3" id="KW-1185">Reference proteome</keyword>
<sequence length="184" mass="18857">MGTLDMTQFKSCSGLGGGESRDWGCARLATVGMALWVEGHMSDSWLTGWLGGMLRMRPRGRTRAEAEAEAAVGATGCAETIRRARVDGRRADGATEARGRRVGAGGGGGGGGGSGGSGGSGGGSAGEGRRGRAGAADGEREGWQAVLERERRGQPQEGVMCGRVWHSQAQQTTLSRPLPFALPG</sequence>
<evidence type="ECO:0000313" key="3">
    <source>
        <dbReference type="Proteomes" id="UP000076727"/>
    </source>
</evidence>
<dbReference type="AlphaFoldDB" id="A0A165PGR6"/>
<evidence type="ECO:0000256" key="1">
    <source>
        <dbReference type="SAM" id="MobiDB-lite"/>
    </source>
</evidence>
<organism evidence="2 3">
    <name type="scientific">Daedalea quercina L-15889</name>
    <dbReference type="NCBI Taxonomy" id="1314783"/>
    <lineage>
        <taxon>Eukaryota</taxon>
        <taxon>Fungi</taxon>
        <taxon>Dikarya</taxon>
        <taxon>Basidiomycota</taxon>
        <taxon>Agaricomycotina</taxon>
        <taxon>Agaricomycetes</taxon>
        <taxon>Polyporales</taxon>
        <taxon>Fomitopsis</taxon>
    </lineage>
</organism>
<dbReference type="Proteomes" id="UP000076727">
    <property type="component" value="Unassembled WGS sequence"/>
</dbReference>
<accession>A0A165PGR6</accession>
<dbReference type="EMBL" id="KV429069">
    <property type="protein sequence ID" value="KZT68193.1"/>
    <property type="molecule type" value="Genomic_DNA"/>
</dbReference>
<feature type="compositionally biased region" description="Gly residues" evidence="1">
    <location>
        <begin position="102"/>
        <end position="126"/>
    </location>
</feature>
<gene>
    <name evidence="2" type="ORF">DAEQUDRAFT_344098</name>
</gene>
<evidence type="ECO:0000313" key="2">
    <source>
        <dbReference type="EMBL" id="KZT68193.1"/>
    </source>
</evidence>
<proteinExistence type="predicted"/>
<feature type="compositionally biased region" description="Basic and acidic residues" evidence="1">
    <location>
        <begin position="88"/>
        <end position="99"/>
    </location>
</feature>
<feature type="region of interest" description="Disordered" evidence="1">
    <location>
        <begin position="88"/>
        <end position="162"/>
    </location>
</feature>